<keyword evidence="2" id="KW-1185">Reference proteome</keyword>
<dbReference type="Gene3D" id="1.50.10.10">
    <property type="match status" value="1"/>
</dbReference>
<dbReference type="InterPro" id="IPR008313">
    <property type="entry name" value="GH125"/>
</dbReference>
<dbReference type="PIRSF" id="PIRSF028846">
    <property type="entry name" value="UCP028846"/>
    <property type="match status" value="1"/>
</dbReference>
<dbReference type="RefSeq" id="WP_090594851.1">
    <property type="nucleotide sequence ID" value="NZ_LT629688.1"/>
</dbReference>
<dbReference type="SUPFAM" id="SSF48208">
    <property type="entry name" value="Six-hairpin glycosidases"/>
    <property type="match status" value="1"/>
</dbReference>
<protein>
    <recommendedName>
        <fullName evidence="3">Metal-independent alpha-mannosidase</fullName>
    </recommendedName>
</protein>
<dbReference type="GO" id="GO:0005975">
    <property type="term" value="P:carbohydrate metabolic process"/>
    <property type="evidence" value="ECO:0007669"/>
    <property type="project" value="InterPro"/>
</dbReference>
<evidence type="ECO:0008006" key="3">
    <source>
        <dbReference type="Google" id="ProtNLM"/>
    </source>
</evidence>
<dbReference type="Proteomes" id="UP000198546">
    <property type="component" value="Chromosome i"/>
</dbReference>
<dbReference type="InterPro" id="IPR008928">
    <property type="entry name" value="6-hairpin_glycosidase_sf"/>
</dbReference>
<accession>A0A1G7C4R8</accession>
<dbReference type="AlphaFoldDB" id="A0A1G7C4R8"/>
<organism evidence="1 2">
    <name type="scientific">Auraticoccus monumenti</name>
    <dbReference type="NCBI Taxonomy" id="675864"/>
    <lineage>
        <taxon>Bacteria</taxon>
        <taxon>Bacillati</taxon>
        <taxon>Actinomycetota</taxon>
        <taxon>Actinomycetes</taxon>
        <taxon>Propionibacteriales</taxon>
        <taxon>Propionibacteriaceae</taxon>
        <taxon>Auraticoccus</taxon>
    </lineage>
</organism>
<dbReference type="PANTHER" id="PTHR31047">
    <property type="entry name" value="MEIOTICALLY UP-REGULATED GENE 157 PROTEIN"/>
    <property type="match status" value="1"/>
</dbReference>
<dbReference type="InterPro" id="IPR012341">
    <property type="entry name" value="6hp_glycosidase-like_sf"/>
</dbReference>
<evidence type="ECO:0000313" key="2">
    <source>
        <dbReference type="Proteomes" id="UP000198546"/>
    </source>
</evidence>
<sequence length="436" mass="48263">MSERAETGRIGVDPTLLARVTAEVAEAFDGDERVAETFSRIMTDNLASVTERLGDGTTFVLTGDIPAMWLRDSGAQVRPYLVLAAEDPALTEVLVGVLRRQLEFIVLDPYANAFKRGPEPSWHADDETEMGPQIWERKYEIDSLCFPLDLGHLLWRVTGRTDVVDSRYAAAAEATLALWELEQDHSRSTYRFQRRSCPPTDTLTSDGRGTPVGWTGMSWSAFRPSDDACTHHYNVPGNMFAHAVLGRLEELAAAGLLEEELGRRAAALRAQIGEGIETHGRVTLADGGEVYAYEVDGLGSQLVMDDANMPSLLSAPLSGYLAPDDPRYLATREVLLSERNPYYYAGSAARGIGSPHTPERYVWPIALAVQGLTSLDEEEKRRIVRLLCDTTGGTGLMHEGFDCDDPSRFTREWFSWANAMFCELVLDVSGRRLPSR</sequence>
<dbReference type="EMBL" id="LT629688">
    <property type="protein sequence ID" value="SDE33666.1"/>
    <property type="molecule type" value="Genomic_DNA"/>
</dbReference>
<evidence type="ECO:0000313" key="1">
    <source>
        <dbReference type="EMBL" id="SDE33666.1"/>
    </source>
</evidence>
<name>A0A1G7C4R8_9ACTN</name>
<proteinExistence type="predicted"/>
<reference evidence="1 2" key="1">
    <citation type="submission" date="2016-10" db="EMBL/GenBank/DDBJ databases">
        <authorList>
            <person name="de Groot N.N."/>
        </authorList>
    </citation>
    <scope>NUCLEOTIDE SEQUENCE [LARGE SCALE GENOMIC DNA]</scope>
    <source>
        <strain evidence="1 2">MON 2.2</strain>
    </source>
</reference>
<dbReference type="Pfam" id="PF06824">
    <property type="entry name" value="Glyco_hydro_125"/>
    <property type="match status" value="1"/>
</dbReference>
<dbReference type="SMART" id="SM01149">
    <property type="entry name" value="DUF1237"/>
    <property type="match status" value="1"/>
</dbReference>
<gene>
    <name evidence="1" type="ORF">SAMN04489747_3145</name>
</gene>
<dbReference type="OrthoDB" id="181472at2"/>
<dbReference type="PANTHER" id="PTHR31047:SF0">
    <property type="entry name" value="MEIOTICALLY UP-REGULATED GENE 157 PROTEIN"/>
    <property type="match status" value="1"/>
</dbReference>
<dbReference type="STRING" id="675864.SAMN04489747_3145"/>